<evidence type="ECO:0000313" key="5">
    <source>
        <dbReference type="Proteomes" id="UP000785679"/>
    </source>
</evidence>
<protein>
    <recommendedName>
        <fullName evidence="3">RRM domain-containing protein</fullName>
    </recommendedName>
</protein>
<reference evidence="4" key="1">
    <citation type="submission" date="2019-06" db="EMBL/GenBank/DDBJ databases">
        <authorList>
            <person name="Zheng W."/>
        </authorList>
    </citation>
    <scope>NUCLEOTIDE SEQUENCE</scope>
    <source>
        <strain evidence="4">QDHG01</strain>
    </source>
</reference>
<keyword evidence="1" id="KW-0694">RNA-binding</keyword>
<proteinExistence type="predicted"/>
<dbReference type="SUPFAM" id="SSF54928">
    <property type="entry name" value="RNA-binding domain, RBD"/>
    <property type="match status" value="1"/>
</dbReference>
<keyword evidence="5" id="KW-1185">Reference proteome</keyword>
<dbReference type="EMBL" id="RRYP01003521">
    <property type="protein sequence ID" value="TNV83735.1"/>
    <property type="molecule type" value="Genomic_DNA"/>
</dbReference>
<evidence type="ECO:0000256" key="2">
    <source>
        <dbReference type="SAM" id="MobiDB-lite"/>
    </source>
</evidence>
<dbReference type="AlphaFoldDB" id="A0A8J8T6Q8"/>
<organism evidence="4 5">
    <name type="scientific">Halteria grandinella</name>
    <dbReference type="NCBI Taxonomy" id="5974"/>
    <lineage>
        <taxon>Eukaryota</taxon>
        <taxon>Sar</taxon>
        <taxon>Alveolata</taxon>
        <taxon>Ciliophora</taxon>
        <taxon>Intramacronucleata</taxon>
        <taxon>Spirotrichea</taxon>
        <taxon>Stichotrichia</taxon>
        <taxon>Sporadotrichida</taxon>
        <taxon>Halteriidae</taxon>
        <taxon>Halteria</taxon>
    </lineage>
</organism>
<comment type="caution">
    <text evidence="4">The sequence shown here is derived from an EMBL/GenBank/DDBJ whole genome shotgun (WGS) entry which is preliminary data.</text>
</comment>
<dbReference type="CDD" id="cd00590">
    <property type="entry name" value="RRM_SF"/>
    <property type="match status" value="1"/>
</dbReference>
<dbReference type="Proteomes" id="UP000785679">
    <property type="component" value="Unassembled WGS sequence"/>
</dbReference>
<feature type="domain" description="RRM" evidence="3">
    <location>
        <begin position="55"/>
        <end position="126"/>
    </location>
</feature>
<dbReference type="PROSITE" id="PS50102">
    <property type="entry name" value="RRM"/>
    <property type="match status" value="1"/>
</dbReference>
<name>A0A8J8T6Q8_HALGN</name>
<dbReference type="Pfam" id="PF00076">
    <property type="entry name" value="RRM_1"/>
    <property type="match status" value="1"/>
</dbReference>
<dbReference type="InterPro" id="IPR000504">
    <property type="entry name" value="RRM_dom"/>
</dbReference>
<evidence type="ECO:0000256" key="1">
    <source>
        <dbReference type="PROSITE-ProRule" id="PRU00176"/>
    </source>
</evidence>
<dbReference type="OrthoDB" id="606605at2759"/>
<gene>
    <name evidence="4" type="ORF">FGO68_gene12453</name>
</gene>
<evidence type="ECO:0000259" key="3">
    <source>
        <dbReference type="PROSITE" id="PS50102"/>
    </source>
</evidence>
<dbReference type="PANTHER" id="PTHR48038">
    <property type="entry name" value="RIBONUCLEOPROTEIN RB97D"/>
    <property type="match status" value="1"/>
</dbReference>
<feature type="region of interest" description="Disordered" evidence="2">
    <location>
        <begin position="1"/>
        <end position="49"/>
    </location>
</feature>
<dbReference type="SMART" id="SM00360">
    <property type="entry name" value="RRM"/>
    <property type="match status" value="1"/>
</dbReference>
<dbReference type="Gene3D" id="3.30.70.330">
    <property type="match status" value="1"/>
</dbReference>
<dbReference type="GO" id="GO:0003723">
    <property type="term" value="F:RNA binding"/>
    <property type="evidence" value="ECO:0007669"/>
    <property type="project" value="UniProtKB-UniRule"/>
</dbReference>
<sequence>MSSPRNNHRYSAQGRRSRSNSPQRGSGNYRSRSRDNRKGSYSRSPRRGEVKDSFTQIYVARLDRATGEEDLQRAFAKFGKIKELALKHTFAFIDYEDHDSAIRAIRDMNRTRFVNGETLLVEQSGT</sequence>
<dbReference type="InterPro" id="IPR012677">
    <property type="entry name" value="Nucleotide-bd_a/b_plait_sf"/>
</dbReference>
<evidence type="ECO:0000313" key="4">
    <source>
        <dbReference type="EMBL" id="TNV83735.1"/>
    </source>
</evidence>
<dbReference type="InterPro" id="IPR035979">
    <property type="entry name" value="RBD_domain_sf"/>
</dbReference>
<accession>A0A8J8T6Q8</accession>
<feature type="compositionally biased region" description="Polar residues" evidence="2">
    <location>
        <begin position="19"/>
        <end position="30"/>
    </location>
</feature>
<dbReference type="PANTHER" id="PTHR48038:SF1">
    <property type="entry name" value="RIBONUCLEOPROTEIN RB97D"/>
    <property type="match status" value="1"/>
</dbReference>